<name>A0A0A9BV10_ARUDO</name>
<dbReference type="EMBL" id="GBRH01229986">
    <property type="protein sequence ID" value="JAD67909.1"/>
    <property type="molecule type" value="Transcribed_RNA"/>
</dbReference>
<proteinExistence type="predicted"/>
<dbReference type="AlphaFoldDB" id="A0A0A9BV10"/>
<evidence type="ECO:0000313" key="1">
    <source>
        <dbReference type="EMBL" id="JAD67909.1"/>
    </source>
</evidence>
<sequence length="19" mass="2359">MTDSKYSIRDYHVKYLILI</sequence>
<protein>
    <submittedName>
        <fullName evidence="1">Uncharacterized protein</fullName>
    </submittedName>
</protein>
<accession>A0A0A9BV10</accession>
<reference evidence="1" key="1">
    <citation type="submission" date="2014-09" db="EMBL/GenBank/DDBJ databases">
        <authorList>
            <person name="Magalhaes I.L.F."/>
            <person name="Oliveira U."/>
            <person name="Santos F.R."/>
            <person name="Vidigal T.H.D.A."/>
            <person name="Brescovit A.D."/>
            <person name="Santos A.J."/>
        </authorList>
    </citation>
    <scope>NUCLEOTIDE SEQUENCE</scope>
    <source>
        <tissue evidence="1">Shoot tissue taken approximately 20 cm above the soil surface</tissue>
    </source>
</reference>
<organism evidence="1">
    <name type="scientific">Arundo donax</name>
    <name type="common">Giant reed</name>
    <name type="synonym">Donax arundinaceus</name>
    <dbReference type="NCBI Taxonomy" id="35708"/>
    <lineage>
        <taxon>Eukaryota</taxon>
        <taxon>Viridiplantae</taxon>
        <taxon>Streptophyta</taxon>
        <taxon>Embryophyta</taxon>
        <taxon>Tracheophyta</taxon>
        <taxon>Spermatophyta</taxon>
        <taxon>Magnoliopsida</taxon>
        <taxon>Liliopsida</taxon>
        <taxon>Poales</taxon>
        <taxon>Poaceae</taxon>
        <taxon>PACMAD clade</taxon>
        <taxon>Arundinoideae</taxon>
        <taxon>Arundineae</taxon>
        <taxon>Arundo</taxon>
    </lineage>
</organism>
<reference evidence="1" key="2">
    <citation type="journal article" date="2015" name="Data Brief">
        <title>Shoot transcriptome of the giant reed, Arundo donax.</title>
        <authorList>
            <person name="Barrero R.A."/>
            <person name="Guerrero F.D."/>
            <person name="Moolhuijzen P."/>
            <person name="Goolsby J.A."/>
            <person name="Tidwell J."/>
            <person name="Bellgard S.E."/>
            <person name="Bellgard M.I."/>
        </authorList>
    </citation>
    <scope>NUCLEOTIDE SEQUENCE</scope>
    <source>
        <tissue evidence="1">Shoot tissue taken approximately 20 cm above the soil surface</tissue>
    </source>
</reference>